<feature type="domain" description="PAS" evidence="2">
    <location>
        <begin position="310"/>
        <end position="354"/>
    </location>
</feature>
<feature type="transmembrane region" description="Helical" evidence="1">
    <location>
        <begin position="233"/>
        <end position="254"/>
    </location>
</feature>
<evidence type="ECO:0000313" key="3">
    <source>
        <dbReference type="EMBL" id="VVT16133.1"/>
    </source>
</evidence>
<dbReference type="Proteomes" id="UP000326857">
    <property type="component" value="Unassembled WGS sequence"/>
</dbReference>
<sequence>MGRHSKHATGAPQLGIARTEPYTLLAIALGSAGLLAWSAGYALPGGFSGAGHAANPLAMLAYIALAGAVIGGGRRWTKRRRLLFAVPLVILTLAMLRQALDMGFGVQSVLGEVWDRPRAAALISEVEPVSMITVATLAMLTAAAAIVNRQGRSTTWAVIGLSSVAMGVSIISGIAVITRVEAADAAAQAMLPALLPVAQAIPIGIALLVWRGRFGWSDILALGATPGRIFRRIFPIVILAPALIALFDIFISFGEVLPQLIADIVIAGCNIAIFSALMLWSMAMVSAEHVALAEATRAIRSERESELLEQHELLRSILQTVPSALVVFDEQGTIKAFSASAERIFGHDADQVIGCNVEILATGPGRNSMASHVARYLETGLHDVSDGARPLYARRSDGTTIPIELRLGDMQVGQNRIFTGFWKDISGRLADAERLAATGKKAPDYASLGTEAVRTLSTHSLMAQQDAYVAVATRVATTLSLNDAHMATIDSAASTLKQELMTAVGTGRAAGLSDSITAAFGQFRAALNASDGGGSLFGGSQTDTAPFVPETLADTIGIPASAAFANDGVKATVRAADGLDVEYGVTASDIGSGLYAAFQTLAGAGAIGDPPTAAQLGILSTAAGQIDTGLESLRTVNAENGRKQAQTETLSVRAGDRSTLLQGIIQDNEDADLGQVAIDLAQQKTMLQASYSVFAQLSGLSLSSYLR</sequence>
<dbReference type="GO" id="GO:0009288">
    <property type="term" value="C:bacterial-type flagellum"/>
    <property type="evidence" value="ECO:0007669"/>
    <property type="project" value="InterPro"/>
</dbReference>
<evidence type="ECO:0000256" key="1">
    <source>
        <dbReference type="SAM" id="Phobius"/>
    </source>
</evidence>
<keyword evidence="3" id="KW-0966">Cell projection</keyword>
<feature type="transmembrane region" description="Helical" evidence="1">
    <location>
        <begin position="82"/>
        <end position="100"/>
    </location>
</feature>
<dbReference type="SMART" id="SM00091">
    <property type="entry name" value="PAS"/>
    <property type="match status" value="1"/>
</dbReference>
<dbReference type="NCBIfam" id="TIGR00229">
    <property type="entry name" value="sensory_box"/>
    <property type="match status" value="1"/>
</dbReference>
<feature type="transmembrane region" description="Helical" evidence="1">
    <location>
        <begin position="154"/>
        <end position="177"/>
    </location>
</feature>
<dbReference type="AlphaFoldDB" id="A0A5E7ZG46"/>
<dbReference type="PANTHER" id="PTHR42792:SF1">
    <property type="entry name" value="FLAGELLAR HOOK-ASSOCIATED PROTEIN 3"/>
    <property type="match status" value="1"/>
</dbReference>
<dbReference type="InterPro" id="IPR035965">
    <property type="entry name" value="PAS-like_dom_sf"/>
</dbReference>
<protein>
    <submittedName>
        <fullName evidence="3">Flagellin (Modular protein)</fullName>
    </submittedName>
</protein>
<keyword evidence="1" id="KW-1133">Transmembrane helix</keyword>
<dbReference type="Pfam" id="PF00989">
    <property type="entry name" value="PAS"/>
    <property type="match status" value="1"/>
</dbReference>
<dbReference type="InterPro" id="IPR001492">
    <property type="entry name" value="Flagellin"/>
</dbReference>
<dbReference type="InterPro" id="IPR000014">
    <property type="entry name" value="PAS"/>
</dbReference>
<dbReference type="CDD" id="cd00130">
    <property type="entry name" value="PAS"/>
    <property type="match status" value="1"/>
</dbReference>
<name>A0A5E7ZG46_9SPHN</name>
<dbReference type="SUPFAM" id="SSF64518">
    <property type="entry name" value="Phase 1 flagellin"/>
    <property type="match status" value="1"/>
</dbReference>
<keyword evidence="3" id="KW-0969">Cilium</keyword>
<feature type="transmembrane region" description="Helical" evidence="1">
    <location>
        <begin position="49"/>
        <end position="70"/>
    </location>
</feature>
<evidence type="ECO:0000259" key="2">
    <source>
        <dbReference type="PROSITE" id="PS50112"/>
    </source>
</evidence>
<dbReference type="Gene3D" id="3.30.450.20">
    <property type="entry name" value="PAS domain"/>
    <property type="match status" value="1"/>
</dbReference>
<dbReference type="Gene3D" id="1.20.1330.10">
    <property type="entry name" value="f41 fragment of flagellin, N-terminal domain"/>
    <property type="match status" value="1"/>
</dbReference>
<proteinExistence type="predicted"/>
<feature type="transmembrane region" description="Helical" evidence="1">
    <location>
        <begin position="260"/>
        <end position="280"/>
    </location>
</feature>
<feature type="transmembrane region" description="Helical" evidence="1">
    <location>
        <begin position="129"/>
        <end position="147"/>
    </location>
</feature>
<accession>A0A5E7ZG46</accession>
<dbReference type="PANTHER" id="PTHR42792">
    <property type="entry name" value="FLAGELLIN"/>
    <property type="match status" value="1"/>
</dbReference>
<dbReference type="EMBL" id="CABVLI010000039">
    <property type="protein sequence ID" value="VVT16133.1"/>
    <property type="molecule type" value="Genomic_DNA"/>
</dbReference>
<organism evidence="3 4">
    <name type="scientific">Sphingomonas aurantiaca</name>
    <dbReference type="NCBI Taxonomy" id="185949"/>
    <lineage>
        <taxon>Bacteria</taxon>
        <taxon>Pseudomonadati</taxon>
        <taxon>Pseudomonadota</taxon>
        <taxon>Alphaproteobacteria</taxon>
        <taxon>Sphingomonadales</taxon>
        <taxon>Sphingomonadaceae</taxon>
        <taxon>Sphingomonas</taxon>
    </lineage>
</organism>
<keyword evidence="1" id="KW-0472">Membrane</keyword>
<feature type="transmembrane region" description="Helical" evidence="1">
    <location>
        <begin position="21"/>
        <end position="43"/>
    </location>
</feature>
<evidence type="ECO:0000313" key="4">
    <source>
        <dbReference type="Proteomes" id="UP000326857"/>
    </source>
</evidence>
<dbReference type="GO" id="GO:0006355">
    <property type="term" value="P:regulation of DNA-templated transcription"/>
    <property type="evidence" value="ECO:0007669"/>
    <property type="project" value="InterPro"/>
</dbReference>
<dbReference type="InterPro" id="IPR013767">
    <property type="entry name" value="PAS_fold"/>
</dbReference>
<keyword evidence="3" id="KW-0282">Flagellum</keyword>
<reference evidence="3 4" key="1">
    <citation type="submission" date="2019-09" db="EMBL/GenBank/DDBJ databases">
        <authorList>
            <person name="Dittami M. S."/>
        </authorList>
    </citation>
    <scope>NUCLEOTIDE SEQUENCE [LARGE SCALE GENOMIC DNA]</scope>
    <source>
        <strain evidence="3">SPHINGO391</strain>
    </source>
</reference>
<dbReference type="GO" id="GO:0005198">
    <property type="term" value="F:structural molecule activity"/>
    <property type="evidence" value="ECO:0007669"/>
    <property type="project" value="InterPro"/>
</dbReference>
<feature type="transmembrane region" description="Helical" evidence="1">
    <location>
        <begin position="189"/>
        <end position="212"/>
    </location>
</feature>
<keyword evidence="1" id="KW-0812">Transmembrane</keyword>
<dbReference type="PROSITE" id="PS50112">
    <property type="entry name" value="PAS"/>
    <property type="match status" value="1"/>
</dbReference>
<gene>
    <name evidence="3" type="ORF">SPHINGO391_440424</name>
</gene>
<dbReference type="SUPFAM" id="SSF55785">
    <property type="entry name" value="PYP-like sensor domain (PAS domain)"/>
    <property type="match status" value="1"/>
</dbReference>